<feature type="signal peptide" evidence="1">
    <location>
        <begin position="1"/>
        <end position="25"/>
    </location>
</feature>
<dbReference type="AlphaFoldDB" id="A0A418WSJ1"/>
<protein>
    <submittedName>
        <fullName evidence="3">Flagellar protein</fullName>
    </submittedName>
</protein>
<organism evidence="3 4">
    <name type="scientific">Sphingomonas cavernae</name>
    <dbReference type="NCBI Taxonomy" id="2320861"/>
    <lineage>
        <taxon>Bacteria</taxon>
        <taxon>Pseudomonadati</taxon>
        <taxon>Pseudomonadota</taxon>
        <taxon>Alphaproteobacteria</taxon>
        <taxon>Sphingomonadales</taxon>
        <taxon>Sphingomonadaceae</taxon>
        <taxon>Sphingomonas</taxon>
    </lineage>
</organism>
<feature type="chain" id="PRO_5019566835" evidence="1">
    <location>
        <begin position="26"/>
        <end position="165"/>
    </location>
</feature>
<gene>
    <name evidence="3" type="ORF">D3876_02430</name>
</gene>
<keyword evidence="1" id="KW-0732">Signal</keyword>
<keyword evidence="4" id="KW-1185">Reference proteome</keyword>
<dbReference type="InterPro" id="IPR017585">
    <property type="entry name" value="SAF_FlgA"/>
</dbReference>
<dbReference type="Proteomes" id="UP000286100">
    <property type="component" value="Unassembled WGS sequence"/>
</dbReference>
<sequence length="165" mass="17298">MTTTVFRHLLLTTALAATSAGHAQAFQNIDQLETVLVSALGAGVGEPGGPTAPIDRRLKLAQCPQAPVFDAPVLGAVAVRCASLGWRIRVPLSRSLTVTAVREETVIRKGDPVELIAGGRFFEVSTQAVAEQDGAPGARIRVRSTPKAAPVFAEVVRAGLVRIPD</sequence>
<keyword evidence="3" id="KW-0969">Cilium</keyword>
<evidence type="ECO:0000313" key="3">
    <source>
        <dbReference type="EMBL" id="RJF94185.1"/>
    </source>
</evidence>
<comment type="caution">
    <text evidence="3">The sequence shown here is derived from an EMBL/GenBank/DDBJ whole genome shotgun (WGS) entry which is preliminary data.</text>
</comment>
<dbReference type="RefSeq" id="WP_119760932.1">
    <property type="nucleotide sequence ID" value="NZ_QYUM01000002.1"/>
</dbReference>
<dbReference type="EMBL" id="QYUM01000002">
    <property type="protein sequence ID" value="RJF94185.1"/>
    <property type="molecule type" value="Genomic_DNA"/>
</dbReference>
<feature type="domain" description="Flagella basal body P-ring formation protein FlgA SAF" evidence="2">
    <location>
        <begin position="85"/>
        <end position="163"/>
    </location>
</feature>
<name>A0A418WSJ1_9SPHN</name>
<proteinExistence type="predicted"/>
<reference evidence="3 4" key="1">
    <citation type="submission" date="2018-09" db="EMBL/GenBank/DDBJ databases">
        <authorList>
            <person name="Zhu H."/>
        </authorList>
    </citation>
    <scope>NUCLEOTIDE SEQUENCE [LARGE SCALE GENOMIC DNA]</scope>
    <source>
        <strain evidence="3 4">K2R01-6</strain>
    </source>
</reference>
<dbReference type="Gene3D" id="2.30.30.760">
    <property type="match status" value="1"/>
</dbReference>
<evidence type="ECO:0000256" key="1">
    <source>
        <dbReference type="SAM" id="SignalP"/>
    </source>
</evidence>
<keyword evidence="3" id="KW-0282">Flagellum</keyword>
<evidence type="ECO:0000259" key="2">
    <source>
        <dbReference type="Pfam" id="PF13144"/>
    </source>
</evidence>
<dbReference type="Pfam" id="PF13144">
    <property type="entry name" value="ChapFlgA"/>
    <property type="match status" value="1"/>
</dbReference>
<accession>A0A418WSJ1</accession>
<keyword evidence="3" id="KW-0966">Cell projection</keyword>
<evidence type="ECO:0000313" key="4">
    <source>
        <dbReference type="Proteomes" id="UP000286100"/>
    </source>
</evidence>
<dbReference type="OrthoDB" id="7408548at2"/>